<feature type="domain" description="HTH crp-type" evidence="5">
    <location>
        <begin position="146"/>
        <end position="218"/>
    </location>
</feature>
<dbReference type="CDD" id="cd00038">
    <property type="entry name" value="CAP_ED"/>
    <property type="match status" value="1"/>
</dbReference>
<comment type="caution">
    <text evidence="6">The sequence shown here is derived from an EMBL/GenBank/DDBJ whole genome shotgun (WGS) entry which is preliminary data.</text>
</comment>
<dbReference type="InterPro" id="IPR014710">
    <property type="entry name" value="RmlC-like_jellyroll"/>
</dbReference>
<protein>
    <submittedName>
        <fullName evidence="6">Crp/Fnr family transcriptional regulator</fullName>
    </submittedName>
</protein>
<dbReference type="AlphaFoldDB" id="A0A1R1JJ30"/>
<dbReference type="PANTHER" id="PTHR24567:SF74">
    <property type="entry name" value="HTH-TYPE TRANSCRIPTIONAL REGULATOR ARCR"/>
    <property type="match status" value="1"/>
</dbReference>
<dbReference type="PROSITE" id="PS00889">
    <property type="entry name" value="CNMP_BINDING_2"/>
    <property type="match status" value="1"/>
</dbReference>
<dbReference type="Gene3D" id="2.60.120.10">
    <property type="entry name" value="Jelly Rolls"/>
    <property type="match status" value="1"/>
</dbReference>
<keyword evidence="1" id="KW-0805">Transcription regulation</keyword>
<reference evidence="6 7" key="1">
    <citation type="submission" date="2017-01" db="EMBL/GenBank/DDBJ databases">
        <title>Phylogeographic, genomic and meropenem susceptibility analysis of Burkholderia ubonensis.</title>
        <authorList>
            <person name="Price E.P."/>
            <person name="Sarovich D.S."/>
            <person name="Webb J.R."/>
            <person name="Hall C.M."/>
            <person name="Sahl J.W."/>
            <person name="Kaestli M."/>
            <person name="Mayo M."/>
            <person name="Harrington G."/>
            <person name="Baker A.L."/>
            <person name="Sidak-Loftis L.C."/>
            <person name="Lummis M."/>
            <person name="Schupp J.M."/>
            <person name="Gillece J.D."/>
            <person name="Tuanyok A."/>
            <person name="Warner J."/>
            <person name="Busch J.D."/>
            <person name="Keim P."/>
            <person name="Currie B.J."/>
            <person name="Wagner D.M."/>
        </authorList>
    </citation>
    <scope>NUCLEOTIDE SEQUENCE [LARGE SCALE GENOMIC DNA]</scope>
    <source>
        <strain evidence="6 7">A21</strain>
    </source>
</reference>
<proteinExistence type="predicted"/>
<dbReference type="Pfam" id="PF13545">
    <property type="entry name" value="HTH_Crp_2"/>
    <property type="match status" value="1"/>
</dbReference>
<dbReference type="PROSITE" id="PS51063">
    <property type="entry name" value="HTH_CRP_2"/>
    <property type="match status" value="1"/>
</dbReference>
<dbReference type="Gene3D" id="1.10.10.10">
    <property type="entry name" value="Winged helix-like DNA-binding domain superfamily/Winged helix DNA-binding domain"/>
    <property type="match status" value="1"/>
</dbReference>
<evidence type="ECO:0000313" key="7">
    <source>
        <dbReference type="Proteomes" id="UP000187194"/>
    </source>
</evidence>
<dbReference type="SUPFAM" id="SSF51206">
    <property type="entry name" value="cAMP-binding domain-like"/>
    <property type="match status" value="1"/>
</dbReference>
<feature type="domain" description="Cyclic nucleotide-binding" evidence="4">
    <location>
        <begin position="9"/>
        <end position="116"/>
    </location>
</feature>
<name>A0A1R1JJ30_9BURK</name>
<dbReference type="Proteomes" id="UP000187194">
    <property type="component" value="Unassembled WGS sequence"/>
</dbReference>
<dbReference type="SMART" id="SM00419">
    <property type="entry name" value="HTH_CRP"/>
    <property type="match status" value="1"/>
</dbReference>
<evidence type="ECO:0000256" key="1">
    <source>
        <dbReference type="ARBA" id="ARBA00023015"/>
    </source>
</evidence>
<evidence type="ECO:0000259" key="4">
    <source>
        <dbReference type="PROSITE" id="PS50042"/>
    </source>
</evidence>
<dbReference type="RefSeq" id="WP_076474329.1">
    <property type="nucleotide sequence ID" value="NZ_MTJZ01000001.1"/>
</dbReference>
<dbReference type="InterPro" id="IPR012318">
    <property type="entry name" value="HTH_CRP"/>
</dbReference>
<keyword evidence="3" id="KW-0804">Transcription</keyword>
<sequence>MRVFFDNPWFSSLPGAEADALLNAATSLRLARGTFLFRQGDRFNASRDAFWGIASGMIKFCVNHQNGSEAILTIFEPGIWFGETALLCRGPRTATAVALTDCELLAVSAARFDTLMEGSAFARAIAALEAKRLQLTFGSLADIALQSTRERIARRLVRLAHGDVAQSNDERRIVDICQDSIAMMLGVSRTTLNKELRALAKIGAIELRYGRIEIKDPALLIAVADGA</sequence>
<dbReference type="GO" id="GO:0003677">
    <property type="term" value="F:DNA binding"/>
    <property type="evidence" value="ECO:0007669"/>
    <property type="project" value="UniProtKB-KW"/>
</dbReference>
<dbReference type="SUPFAM" id="SSF46785">
    <property type="entry name" value="Winged helix' DNA-binding domain"/>
    <property type="match status" value="1"/>
</dbReference>
<evidence type="ECO:0000256" key="2">
    <source>
        <dbReference type="ARBA" id="ARBA00023125"/>
    </source>
</evidence>
<dbReference type="InterPro" id="IPR036390">
    <property type="entry name" value="WH_DNA-bd_sf"/>
</dbReference>
<gene>
    <name evidence="6" type="ORF">BW685_00480</name>
</gene>
<dbReference type="InterPro" id="IPR036388">
    <property type="entry name" value="WH-like_DNA-bd_sf"/>
</dbReference>
<dbReference type="GO" id="GO:0003700">
    <property type="term" value="F:DNA-binding transcription factor activity"/>
    <property type="evidence" value="ECO:0007669"/>
    <property type="project" value="TreeGrafter"/>
</dbReference>
<dbReference type="Pfam" id="PF00027">
    <property type="entry name" value="cNMP_binding"/>
    <property type="match status" value="1"/>
</dbReference>
<evidence type="ECO:0000256" key="3">
    <source>
        <dbReference type="ARBA" id="ARBA00023163"/>
    </source>
</evidence>
<dbReference type="InterPro" id="IPR000595">
    <property type="entry name" value="cNMP-bd_dom"/>
</dbReference>
<accession>A0A1R1JJ30</accession>
<dbReference type="PROSITE" id="PS50042">
    <property type="entry name" value="CNMP_BINDING_3"/>
    <property type="match status" value="1"/>
</dbReference>
<dbReference type="EMBL" id="MTJZ01000001">
    <property type="protein sequence ID" value="OMG75172.1"/>
    <property type="molecule type" value="Genomic_DNA"/>
</dbReference>
<organism evidence="6 7">
    <name type="scientific">Burkholderia ubonensis</name>
    <dbReference type="NCBI Taxonomy" id="101571"/>
    <lineage>
        <taxon>Bacteria</taxon>
        <taxon>Pseudomonadati</taxon>
        <taxon>Pseudomonadota</taxon>
        <taxon>Betaproteobacteria</taxon>
        <taxon>Burkholderiales</taxon>
        <taxon>Burkholderiaceae</taxon>
        <taxon>Burkholderia</taxon>
        <taxon>Burkholderia cepacia complex</taxon>
    </lineage>
</organism>
<dbReference type="SMART" id="SM00100">
    <property type="entry name" value="cNMP"/>
    <property type="match status" value="1"/>
</dbReference>
<keyword evidence="2" id="KW-0238">DNA-binding</keyword>
<dbReference type="GO" id="GO:0005829">
    <property type="term" value="C:cytosol"/>
    <property type="evidence" value="ECO:0007669"/>
    <property type="project" value="TreeGrafter"/>
</dbReference>
<evidence type="ECO:0000259" key="5">
    <source>
        <dbReference type="PROSITE" id="PS51063"/>
    </source>
</evidence>
<dbReference type="InterPro" id="IPR050397">
    <property type="entry name" value="Env_Response_Regulators"/>
</dbReference>
<dbReference type="InterPro" id="IPR018490">
    <property type="entry name" value="cNMP-bd_dom_sf"/>
</dbReference>
<dbReference type="InterPro" id="IPR018488">
    <property type="entry name" value="cNMP-bd_CS"/>
</dbReference>
<dbReference type="PANTHER" id="PTHR24567">
    <property type="entry name" value="CRP FAMILY TRANSCRIPTIONAL REGULATORY PROTEIN"/>
    <property type="match status" value="1"/>
</dbReference>
<evidence type="ECO:0000313" key="6">
    <source>
        <dbReference type="EMBL" id="OMG75172.1"/>
    </source>
</evidence>